<keyword evidence="2" id="KW-0732">Signal</keyword>
<proteinExistence type="predicted"/>
<comment type="caution">
    <text evidence="3">The sequence shown here is derived from an EMBL/GenBank/DDBJ whole genome shotgun (WGS) entry which is preliminary data.</text>
</comment>
<evidence type="ECO:0000256" key="1">
    <source>
        <dbReference type="SAM" id="MobiDB-lite"/>
    </source>
</evidence>
<dbReference type="AlphaFoldDB" id="Q4N6C5"/>
<gene>
    <name evidence="3" type="ordered locus">TP02_0012</name>
</gene>
<evidence type="ECO:0000313" key="4">
    <source>
        <dbReference type="Proteomes" id="UP000001949"/>
    </source>
</evidence>
<evidence type="ECO:0008006" key="5">
    <source>
        <dbReference type="Google" id="ProtNLM"/>
    </source>
</evidence>
<feature type="signal peptide" evidence="2">
    <location>
        <begin position="1"/>
        <end position="20"/>
    </location>
</feature>
<protein>
    <recommendedName>
        <fullName evidence="5">SfiI-subtelomeric related protein family member</fullName>
    </recommendedName>
</protein>
<evidence type="ECO:0000256" key="2">
    <source>
        <dbReference type="SAM" id="SignalP"/>
    </source>
</evidence>
<sequence length="791" mass="92362">MKRIKLESILIIILIQCINCADKPSDSEDFADISDAQTGSVLDPTTGDETGDEEDNFDVTETTGEKECKSEEPEQERTDELSINLEDEKYILDITKKKSKYYNFFKKKEQIYTTKEDSKFLVIKSGNSVIWKSENPEVYGEKVSIKIINKDIKTMKIVMNDGSKMEFFKVEVLHPWEKITANGNEQYILDIENKKGNDDYDVVKEKQICKYTVKEHYKFICVKCSGKVIWTTHNPNVFGTEVIVEGSGLGKTTIKICLNTGIKIIFEKLFMFIPWKDISTSIVNDFELDIENIKESEYYDVVGDRKKCKYRARKNYKFTIVKSDDVVIWATRDPEIYGIEVIKKGTSSQKQNITIHLNDGNSLKFYKSLDYEIWENCTAGDKNEIRIYAESDEENGIIDVMSSSEYSVTKIDGCRFEFEFHVADCKKISFGKTPLWVHKRRKPFPLFMIYNKQTSKVTLRFERSLFVSTLIDGEWKSEGIELEDIRLYTDDEYGYCGDYTELTANKSSVELIKPNKVQFLLKKRAKCTMINVEERTVWKLQDNQGQPSSITYDKRNNIVNINFEDNYLNYILKDDEWKLTVHNLVKHLKLYTENGVNAIKPIENEKYKIIDSSENKYLIKLYEGSNCTKVKCNEMTIWKRKEGENYPICIDYEYNVRNKKMILEFDTYFTTNRVEGYKWIQDTQDIPIIELEFFGEYESSIQLGLDDFDVESTPEKSYKHQIKKGLKCVKIKVFGRPIWEKSDADSHPISITVIGTKKIIVDFGDYKLKFRRTECKYKLIDVKSLKGSEKY</sequence>
<accession>Q4N6C5</accession>
<feature type="chain" id="PRO_5004241152" description="SfiI-subtelomeric related protein family member" evidence="2">
    <location>
        <begin position="21"/>
        <end position="791"/>
    </location>
</feature>
<dbReference type="Pfam" id="PF04385">
    <property type="entry name" value="FAINT"/>
    <property type="match status" value="4"/>
</dbReference>
<evidence type="ECO:0000313" key="3">
    <source>
        <dbReference type="EMBL" id="EAN32298.1"/>
    </source>
</evidence>
<dbReference type="RefSeq" id="XP_764581.1">
    <property type="nucleotide sequence ID" value="XM_759488.1"/>
</dbReference>
<dbReference type="eggNOG" id="ENOG502QX03">
    <property type="taxonomic scope" value="Eukaryota"/>
</dbReference>
<dbReference type="GeneID" id="3501776"/>
<dbReference type="InParanoid" id="Q4N6C5"/>
<reference evidence="3 4" key="1">
    <citation type="journal article" date="2005" name="Science">
        <title>Genome sequence of Theileria parva, a bovine pathogen that transforms lymphocytes.</title>
        <authorList>
            <person name="Gardner M.J."/>
            <person name="Bishop R."/>
            <person name="Shah T."/>
            <person name="de Villiers E.P."/>
            <person name="Carlton J.M."/>
            <person name="Hall N."/>
            <person name="Ren Q."/>
            <person name="Paulsen I.T."/>
            <person name="Pain A."/>
            <person name="Berriman M."/>
            <person name="Wilson R.J.M."/>
            <person name="Sato S."/>
            <person name="Ralph S.A."/>
            <person name="Mann D.J."/>
            <person name="Xiong Z."/>
            <person name="Shallom S.J."/>
            <person name="Weidman J."/>
            <person name="Jiang L."/>
            <person name="Lynn J."/>
            <person name="Weaver B."/>
            <person name="Shoaibi A."/>
            <person name="Domingo A.R."/>
            <person name="Wasawo D."/>
            <person name="Crabtree J."/>
            <person name="Wortman J.R."/>
            <person name="Haas B."/>
            <person name="Angiuoli S.V."/>
            <person name="Creasy T.H."/>
            <person name="Lu C."/>
            <person name="Suh B."/>
            <person name="Silva J.C."/>
            <person name="Utterback T.R."/>
            <person name="Feldblyum T.V."/>
            <person name="Pertea M."/>
            <person name="Allen J."/>
            <person name="Nierman W.C."/>
            <person name="Taracha E.L.N."/>
            <person name="Salzberg S.L."/>
            <person name="White O.R."/>
            <person name="Fitzhugh H.A."/>
            <person name="Morzaria S."/>
            <person name="Venter J.C."/>
            <person name="Fraser C.M."/>
            <person name="Nene V."/>
        </authorList>
    </citation>
    <scope>NUCLEOTIDE SEQUENCE [LARGE SCALE GENOMIC DNA]</scope>
    <source>
        <strain evidence="3 4">Muguga</strain>
    </source>
</reference>
<feature type="region of interest" description="Disordered" evidence="1">
    <location>
        <begin position="29"/>
        <end position="79"/>
    </location>
</feature>
<dbReference type="VEuPathDB" id="PiroplasmaDB:TpMuguga_02g00012"/>
<feature type="compositionally biased region" description="Basic and acidic residues" evidence="1">
    <location>
        <begin position="63"/>
        <end position="79"/>
    </location>
</feature>
<keyword evidence="4" id="KW-1185">Reference proteome</keyword>
<feature type="compositionally biased region" description="Acidic residues" evidence="1">
    <location>
        <begin position="49"/>
        <end position="58"/>
    </location>
</feature>
<dbReference type="EMBL" id="AAGK01000002">
    <property type="protein sequence ID" value="EAN32298.1"/>
    <property type="molecule type" value="Genomic_DNA"/>
</dbReference>
<dbReference type="OMA" id="WDEWISK"/>
<dbReference type="Proteomes" id="UP000001949">
    <property type="component" value="Unassembled WGS sequence"/>
</dbReference>
<name>Q4N6C5_THEPA</name>
<organism evidence="3 4">
    <name type="scientific">Theileria parva</name>
    <name type="common">East coast fever infection agent</name>
    <dbReference type="NCBI Taxonomy" id="5875"/>
    <lineage>
        <taxon>Eukaryota</taxon>
        <taxon>Sar</taxon>
        <taxon>Alveolata</taxon>
        <taxon>Apicomplexa</taxon>
        <taxon>Aconoidasida</taxon>
        <taxon>Piroplasmida</taxon>
        <taxon>Theileriidae</taxon>
        <taxon>Theileria</taxon>
    </lineage>
</organism>
<dbReference type="InterPro" id="IPR007480">
    <property type="entry name" value="DUF529"/>
</dbReference>
<dbReference type="KEGG" id="tpv:TP02_0012"/>